<keyword evidence="2" id="KW-0732">Signal</keyword>
<reference evidence="5" key="1">
    <citation type="submission" date="2016-11" db="EMBL/GenBank/DDBJ databases">
        <authorList>
            <person name="Varghese N."/>
            <person name="Submissions S."/>
        </authorList>
    </citation>
    <scope>NUCLEOTIDE SEQUENCE [LARGE SCALE GENOMIC DNA]</scope>
    <source>
        <strain evidence="5">DSM 1811</strain>
    </source>
</reference>
<evidence type="ECO:0000256" key="1">
    <source>
        <dbReference type="SAM" id="MobiDB-lite"/>
    </source>
</evidence>
<feature type="region of interest" description="Disordered" evidence="1">
    <location>
        <begin position="218"/>
        <end position="243"/>
    </location>
</feature>
<feature type="chain" id="PRO_5013246439" evidence="2">
    <location>
        <begin position="22"/>
        <end position="243"/>
    </location>
</feature>
<feature type="domain" description="Putative auto-transporter adhesin head GIN" evidence="3">
    <location>
        <begin position="43"/>
        <end position="227"/>
    </location>
</feature>
<dbReference type="Proteomes" id="UP000184121">
    <property type="component" value="Unassembled WGS sequence"/>
</dbReference>
<evidence type="ECO:0000259" key="3">
    <source>
        <dbReference type="Pfam" id="PF10988"/>
    </source>
</evidence>
<evidence type="ECO:0000313" key="5">
    <source>
        <dbReference type="Proteomes" id="UP000184121"/>
    </source>
</evidence>
<dbReference type="EMBL" id="FRBY01000002">
    <property type="protein sequence ID" value="SHL66613.1"/>
    <property type="molecule type" value="Genomic_DNA"/>
</dbReference>
<dbReference type="PANTHER" id="PTHR39200:SF1">
    <property type="entry name" value="AUTO-TRANSPORTER ADHESIN HEAD GIN DOMAIN-CONTAINING PROTEIN-RELATED"/>
    <property type="match status" value="1"/>
</dbReference>
<proteinExistence type="predicted"/>
<gene>
    <name evidence="4" type="ORF">SAMN05444366_1128</name>
</gene>
<dbReference type="AlphaFoldDB" id="A0A1M7CHG6"/>
<dbReference type="InterPro" id="IPR021255">
    <property type="entry name" value="DUF2807"/>
</dbReference>
<protein>
    <submittedName>
        <fullName evidence="4">Putative auto-transporter adhesin, head GIN domain</fullName>
    </submittedName>
</protein>
<dbReference type="OrthoDB" id="5585143at2"/>
<feature type="signal peptide" evidence="2">
    <location>
        <begin position="1"/>
        <end position="21"/>
    </location>
</feature>
<name>A0A1M7CHG6_9FLAO</name>
<dbReference type="Pfam" id="PF10988">
    <property type="entry name" value="DUF2807"/>
    <property type="match status" value="1"/>
</dbReference>
<organism evidence="4 5">
    <name type="scientific">Flavobacterium saccharophilum</name>
    <dbReference type="NCBI Taxonomy" id="29534"/>
    <lineage>
        <taxon>Bacteria</taxon>
        <taxon>Pseudomonadati</taxon>
        <taxon>Bacteroidota</taxon>
        <taxon>Flavobacteriia</taxon>
        <taxon>Flavobacteriales</taxon>
        <taxon>Flavobacteriaceae</taxon>
        <taxon>Flavobacterium</taxon>
    </lineage>
</organism>
<dbReference type="Gene3D" id="2.160.20.120">
    <property type="match status" value="1"/>
</dbReference>
<evidence type="ECO:0000313" key="4">
    <source>
        <dbReference type="EMBL" id="SHL66613.1"/>
    </source>
</evidence>
<dbReference type="PANTHER" id="PTHR39200">
    <property type="entry name" value="HYPOTHETICAL EXPORTED PROTEIN"/>
    <property type="match status" value="1"/>
</dbReference>
<accession>A0A1M7CHG6</accession>
<keyword evidence="5" id="KW-1185">Reference proteome</keyword>
<sequence>MKKLIQLVVCGAFLVCFVANAQSSSNKVDGNGKVVTQTRNTADYDAIKVSGSFDVDLVAGKEGKITIKGEENILNVIVVEVEENTLKIQVKKNTNIRSSMGKKVQVTVPFEKISELSLSGSGDIQSKDAIKNDKFLARLSGSGNFNLAIDSNTLELNLSGSGNVHLKGSADSFTTKLSGSGDIDAAELKSKKVDVNVSGSGDSKVNCSESLTARVSGSGDIKYTGNPEKRDVKVSGSGNISKA</sequence>
<dbReference type="RefSeq" id="WP_072970630.1">
    <property type="nucleotide sequence ID" value="NZ_FRBY01000002.1"/>
</dbReference>
<evidence type="ECO:0000256" key="2">
    <source>
        <dbReference type="SAM" id="SignalP"/>
    </source>
</evidence>
<dbReference type="STRING" id="29534.SAMN05444366_1128"/>